<evidence type="ECO:0000313" key="7">
    <source>
        <dbReference type="EMBL" id="GAA4238016.1"/>
    </source>
</evidence>
<dbReference type="PANTHER" id="PTHR10695">
    <property type="entry name" value="DEPHOSPHO-COA KINASE-RELATED"/>
    <property type="match status" value="1"/>
</dbReference>
<dbReference type="PANTHER" id="PTHR10695:SF46">
    <property type="entry name" value="BIFUNCTIONAL COENZYME A SYNTHASE-RELATED"/>
    <property type="match status" value="1"/>
</dbReference>
<dbReference type="EC" id="2.7.1.24" evidence="5 6"/>
<dbReference type="HAMAP" id="MF_00376">
    <property type="entry name" value="Dephospho_CoA_kinase"/>
    <property type="match status" value="1"/>
</dbReference>
<reference evidence="8" key="1">
    <citation type="journal article" date="2019" name="Int. J. Syst. Evol. Microbiol.">
        <title>The Global Catalogue of Microorganisms (GCM) 10K type strain sequencing project: providing services to taxonomists for standard genome sequencing and annotation.</title>
        <authorList>
            <consortium name="The Broad Institute Genomics Platform"/>
            <consortium name="The Broad Institute Genome Sequencing Center for Infectious Disease"/>
            <person name="Wu L."/>
            <person name="Ma J."/>
        </authorList>
    </citation>
    <scope>NUCLEOTIDE SEQUENCE [LARGE SCALE GENOMIC DNA]</scope>
    <source>
        <strain evidence="8">JCM 17630</strain>
    </source>
</reference>
<keyword evidence="4 5" id="KW-0173">Coenzyme A biosynthesis</keyword>
<dbReference type="Gene3D" id="3.40.50.300">
    <property type="entry name" value="P-loop containing nucleotide triphosphate hydrolases"/>
    <property type="match status" value="1"/>
</dbReference>
<evidence type="ECO:0000256" key="6">
    <source>
        <dbReference type="NCBIfam" id="TIGR00152"/>
    </source>
</evidence>
<evidence type="ECO:0000256" key="2">
    <source>
        <dbReference type="ARBA" id="ARBA00022741"/>
    </source>
</evidence>
<feature type="binding site" evidence="5">
    <location>
        <begin position="11"/>
        <end position="16"/>
    </location>
    <ligand>
        <name>ATP</name>
        <dbReference type="ChEBI" id="CHEBI:30616"/>
    </ligand>
</feature>
<evidence type="ECO:0000256" key="5">
    <source>
        <dbReference type="HAMAP-Rule" id="MF_00376"/>
    </source>
</evidence>
<name>A0ABP8CDQ4_9FLAO</name>
<dbReference type="SUPFAM" id="SSF52540">
    <property type="entry name" value="P-loop containing nucleoside triphosphate hydrolases"/>
    <property type="match status" value="1"/>
</dbReference>
<dbReference type="InterPro" id="IPR001977">
    <property type="entry name" value="Depp_CoAkinase"/>
</dbReference>
<dbReference type="Proteomes" id="UP001501496">
    <property type="component" value="Unassembled WGS sequence"/>
</dbReference>
<dbReference type="InterPro" id="IPR027417">
    <property type="entry name" value="P-loop_NTPase"/>
</dbReference>
<dbReference type="Pfam" id="PF01121">
    <property type="entry name" value="CoaE"/>
    <property type="match status" value="1"/>
</dbReference>
<comment type="pathway">
    <text evidence="5">Cofactor biosynthesis; coenzyme A biosynthesis; CoA from (R)-pantothenate: step 5/5.</text>
</comment>
<keyword evidence="3 5" id="KW-0067">ATP-binding</keyword>
<keyword evidence="5 7" id="KW-0418">Kinase</keyword>
<gene>
    <name evidence="5 7" type="primary">coaE</name>
    <name evidence="7" type="ORF">GCM10022291_26850</name>
</gene>
<keyword evidence="5" id="KW-0963">Cytoplasm</keyword>
<dbReference type="PROSITE" id="PS51219">
    <property type="entry name" value="DPCK"/>
    <property type="match status" value="1"/>
</dbReference>
<comment type="catalytic activity">
    <reaction evidence="5">
        <text>3'-dephospho-CoA + ATP = ADP + CoA + H(+)</text>
        <dbReference type="Rhea" id="RHEA:18245"/>
        <dbReference type="ChEBI" id="CHEBI:15378"/>
        <dbReference type="ChEBI" id="CHEBI:30616"/>
        <dbReference type="ChEBI" id="CHEBI:57287"/>
        <dbReference type="ChEBI" id="CHEBI:57328"/>
        <dbReference type="ChEBI" id="CHEBI:456216"/>
        <dbReference type="EC" id="2.7.1.24"/>
    </reaction>
</comment>
<keyword evidence="8" id="KW-1185">Reference proteome</keyword>
<comment type="similarity">
    <text evidence="1 5">Belongs to the CoaE family.</text>
</comment>
<dbReference type="RefSeq" id="WP_344788804.1">
    <property type="nucleotide sequence ID" value="NZ_BAABCA010000005.1"/>
</dbReference>
<accession>A0ABP8CDQ4</accession>
<dbReference type="CDD" id="cd02022">
    <property type="entry name" value="DPCK"/>
    <property type="match status" value="1"/>
</dbReference>
<protein>
    <recommendedName>
        <fullName evidence="5 6">Dephospho-CoA kinase</fullName>
        <ecNumber evidence="5 6">2.7.1.24</ecNumber>
    </recommendedName>
    <alternativeName>
        <fullName evidence="5">Dephosphocoenzyme A kinase</fullName>
    </alternativeName>
</protein>
<proteinExistence type="inferred from homology"/>
<evidence type="ECO:0000256" key="3">
    <source>
        <dbReference type="ARBA" id="ARBA00022840"/>
    </source>
</evidence>
<keyword evidence="2 5" id="KW-0547">Nucleotide-binding</keyword>
<comment type="caution">
    <text evidence="7">The sequence shown here is derived from an EMBL/GenBank/DDBJ whole genome shotgun (WGS) entry which is preliminary data.</text>
</comment>
<dbReference type="GO" id="GO:0016301">
    <property type="term" value="F:kinase activity"/>
    <property type="evidence" value="ECO:0007669"/>
    <property type="project" value="UniProtKB-KW"/>
</dbReference>
<evidence type="ECO:0000256" key="1">
    <source>
        <dbReference type="ARBA" id="ARBA00009018"/>
    </source>
</evidence>
<evidence type="ECO:0000256" key="4">
    <source>
        <dbReference type="ARBA" id="ARBA00022993"/>
    </source>
</evidence>
<evidence type="ECO:0000313" key="8">
    <source>
        <dbReference type="Proteomes" id="UP001501496"/>
    </source>
</evidence>
<comment type="function">
    <text evidence="5">Catalyzes the phosphorylation of the 3'-hydroxyl group of dephosphocoenzyme A to form coenzyme A.</text>
</comment>
<organism evidence="7 8">
    <name type="scientific">Postechiella marina</name>
    <dbReference type="NCBI Taxonomy" id="943941"/>
    <lineage>
        <taxon>Bacteria</taxon>
        <taxon>Pseudomonadati</taxon>
        <taxon>Bacteroidota</taxon>
        <taxon>Flavobacteriia</taxon>
        <taxon>Flavobacteriales</taxon>
        <taxon>Flavobacteriaceae</taxon>
        <taxon>Postechiella</taxon>
    </lineage>
</organism>
<dbReference type="EMBL" id="BAABCA010000005">
    <property type="protein sequence ID" value="GAA4238016.1"/>
    <property type="molecule type" value="Genomic_DNA"/>
</dbReference>
<comment type="subcellular location">
    <subcellularLocation>
        <location evidence="5">Cytoplasm</location>
    </subcellularLocation>
</comment>
<dbReference type="NCBIfam" id="TIGR00152">
    <property type="entry name" value="dephospho-CoA kinase"/>
    <property type="match status" value="1"/>
</dbReference>
<keyword evidence="5" id="KW-0808">Transferase</keyword>
<sequence>MTIVGLTGGIGSGKTTVAKQFEALGIPVYIADIEAKKLMLRSKIIKRKLIQLFGSEAYINETLNKPLIASIIFKDKTYLQKMNAIVHPKVASHFKKWALKQNAPYVIKEVAILFENGGNKQCDLVITVTAPKAIRIKRVLSRDNTTKDKVEAIINNQWSDEEKIKNSHFVIDNVVLAKTKKQVLHIHQQILNKL</sequence>